<evidence type="ECO:0000313" key="3">
    <source>
        <dbReference type="Proteomes" id="UP000218627"/>
    </source>
</evidence>
<accession>A0A285P4C9</accession>
<dbReference type="InterPro" id="IPR019734">
    <property type="entry name" value="TPR_rpt"/>
</dbReference>
<dbReference type="Pfam" id="PF00515">
    <property type="entry name" value="TPR_1"/>
    <property type="match status" value="1"/>
</dbReference>
<dbReference type="SUPFAM" id="SSF48452">
    <property type="entry name" value="TPR-like"/>
    <property type="match status" value="1"/>
</dbReference>
<dbReference type="SMART" id="SM00028">
    <property type="entry name" value="TPR"/>
    <property type="match status" value="3"/>
</dbReference>
<keyword evidence="1" id="KW-0802">TPR repeat</keyword>
<dbReference type="InterPro" id="IPR011990">
    <property type="entry name" value="TPR-like_helical_dom_sf"/>
</dbReference>
<name>A0A285P4C9_9AQUI</name>
<proteinExistence type="predicted"/>
<dbReference type="PANTHER" id="PTHR10098">
    <property type="entry name" value="RAPSYN-RELATED"/>
    <property type="match status" value="1"/>
</dbReference>
<protein>
    <submittedName>
        <fullName evidence="2">Tetratricopeptide repeat-containing protein</fullName>
    </submittedName>
</protein>
<dbReference type="EMBL" id="OBEN01000013">
    <property type="protein sequence ID" value="SNZ16594.1"/>
    <property type="molecule type" value="Genomic_DNA"/>
</dbReference>
<dbReference type="RefSeq" id="WP_096603322.1">
    <property type="nucleotide sequence ID" value="NZ_OBEN01000013.1"/>
</dbReference>
<keyword evidence="3" id="KW-1185">Reference proteome</keyword>
<dbReference type="Proteomes" id="UP000218627">
    <property type="component" value="Unassembled WGS sequence"/>
</dbReference>
<organism evidence="2 3">
    <name type="scientific">Hydrogenobacter hydrogenophilus</name>
    <dbReference type="NCBI Taxonomy" id="35835"/>
    <lineage>
        <taxon>Bacteria</taxon>
        <taxon>Pseudomonadati</taxon>
        <taxon>Aquificota</taxon>
        <taxon>Aquificia</taxon>
        <taxon>Aquificales</taxon>
        <taxon>Aquificaceae</taxon>
        <taxon>Hydrogenobacter</taxon>
    </lineage>
</organism>
<dbReference type="Pfam" id="PF13424">
    <property type="entry name" value="TPR_12"/>
    <property type="match status" value="1"/>
</dbReference>
<dbReference type="PROSITE" id="PS50005">
    <property type="entry name" value="TPR"/>
    <property type="match status" value="1"/>
</dbReference>
<gene>
    <name evidence="2" type="ORF">SAMN06265353_1646</name>
</gene>
<dbReference type="Gene3D" id="1.25.40.10">
    <property type="entry name" value="Tetratricopeptide repeat domain"/>
    <property type="match status" value="2"/>
</dbReference>
<evidence type="ECO:0000256" key="1">
    <source>
        <dbReference type="PROSITE-ProRule" id="PRU00339"/>
    </source>
</evidence>
<dbReference type="AlphaFoldDB" id="A0A285P4C9"/>
<sequence>MNWREVFPQPVGILPFPFDFLILPYWNGWKEYVDSILILKFEKLPPEWEILSAVKDGNWEVAFQSLSNIQEEDVKNYNLSLLTGQKQALKDDVLSYMLDILFFEDFDIKDLGRDDLNALVLWRRAQVLEKKGKIEDALLLLDSAIKLIKNSSPLFSANLLLKKAKLLMEHRGTNYATIALLEELSERLSRTGADFLKGDVHFNLGNAYSSMGNLPEAVKHYWEALNFFTLYRDPYMYALINNNMGLAYLSTGVSDIEDQVRLAYGVQCLKNALKVFTKEKYPKEWASTTMNYANALQYLPTANPSKNLLQAIELYQEVLNYRREVKDEIGYARTLANMGNALAHLGKLLEAKEHLTEAFDIFNKYGMEEEMAGIREILEEIHTLMEARYDGGT</sequence>
<feature type="repeat" description="TPR" evidence="1">
    <location>
        <begin position="198"/>
        <end position="231"/>
    </location>
</feature>
<dbReference type="OrthoDB" id="2380776at2"/>
<evidence type="ECO:0000313" key="2">
    <source>
        <dbReference type="EMBL" id="SNZ16594.1"/>
    </source>
</evidence>
<reference evidence="3" key="1">
    <citation type="submission" date="2017-09" db="EMBL/GenBank/DDBJ databases">
        <authorList>
            <person name="Varghese N."/>
            <person name="Submissions S."/>
        </authorList>
    </citation>
    <scope>NUCLEOTIDE SEQUENCE [LARGE SCALE GENOMIC DNA]</scope>
    <source>
        <strain evidence="3">DSM 2913</strain>
    </source>
</reference>